<accession>X1ACJ6</accession>
<proteinExistence type="predicted"/>
<organism evidence="1">
    <name type="scientific">marine sediment metagenome</name>
    <dbReference type="NCBI Taxonomy" id="412755"/>
    <lineage>
        <taxon>unclassified sequences</taxon>
        <taxon>metagenomes</taxon>
        <taxon>ecological metagenomes</taxon>
    </lineage>
</organism>
<evidence type="ECO:0000313" key="1">
    <source>
        <dbReference type="EMBL" id="GAG79624.1"/>
    </source>
</evidence>
<gene>
    <name evidence="1" type="ORF">S01H4_31341</name>
</gene>
<reference evidence="1" key="1">
    <citation type="journal article" date="2014" name="Front. Microbiol.">
        <title>High frequency of phylogenetically diverse reductive dehalogenase-homologous genes in deep subseafloor sedimentary metagenomes.</title>
        <authorList>
            <person name="Kawai M."/>
            <person name="Futagami T."/>
            <person name="Toyoda A."/>
            <person name="Takaki Y."/>
            <person name="Nishi S."/>
            <person name="Hori S."/>
            <person name="Arai W."/>
            <person name="Tsubouchi T."/>
            <person name="Morono Y."/>
            <person name="Uchiyama I."/>
            <person name="Ito T."/>
            <person name="Fujiyama A."/>
            <person name="Inagaki F."/>
            <person name="Takami H."/>
        </authorList>
    </citation>
    <scope>NUCLEOTIDE SEQUENCE</scope>
    <source>
        <strain evidence="1">Expedition CK06-06</strain>
    </source>
</reference>
<comment type="caution">
    <text evidence="1">The sequence shown here is derived from an EMBL/GenBank/DDBJ whole genome shotgun (WGS) entry which is preliminary data.</text>
</comment>
<dbReference type="AlphaFoldDB" id="X1ACJ6"/>
<dbReference type="EMBL" id="BART01016274">
    <property type="protein sequence ID" value="GAG79624.1"/>
    <property type="molecule type" value="Genomic_DNA"/>
</dbReference>
<sequence length="91" mass="10660">MNQNKAADQALRTYCLSMKFYNELLAERKELTDKAWKKYLAIVGVSDKKTGVNLIFNIWDSNNNIELFYVFFREFVDSQLGITLKVLNETQ</sequence>
<protein>
    <submittedName>
        <fullName evidence="1">Uncharacterized protein</fullName>
    </submittedName>
</protein>
<name>X1ACJ6_9ZZZZ</name>